<dbReference type="PANTHER" id="PTHR24068">
    <property type="entry name" value="UBIQUITIN-CONJUGATING ENZYME E2"/>
    <property type="match status" value="1"/>
</dbReference>
<evidence type="ECO:0000313" key="6">
    <source>
        <dbReference type="EMBL" id="OCK76686.1"/>
    </source>
</evidence>
<dbReference type="SMART" id="SM00212">
    <property type="entry name" value="UBCc"/>
    <property type="match status" value="1"/>
</dbReference>
<protein>
    <submittedName>
        <fullName evidence="6">UBC-like protein</fullName>
    </submittedName>
</protein>
<keyword evidence="1" id="KW-0808">Transferase</keyword>
<dbReference type="OrthoDB" id="10069349at2759"/>
<sequence length="449" mass="48568">MNSKSLRRLAADHASLHTAGLPPNYLFPPANSSHDSSSDLTSLDVLLAGPVGTAFSSGVWKLHLSIPPTYPAAPPTATFKTRIWHPNIEESTGAVCVETLKRDWSDKLRLRDVLVTISCLLIQPNPASALNAEAGRLAAEDWEGFCRRARLMAGIHAGVPKELEEGVREAQMRGEEKVEGGKGKGKEKETVKEGADTPKSKLGRQGKLVQNVAEEEENFRQRGRTVDVESDPESDWIPGPAKTATDPFAPNCENVFGIRTGLPAALDGEDSMGVDAANVNRSVNAGLPVPKWAPYPSGLKNGNNHEDPVTSSSGGTSCLATAQSLRFSTPPLSHAAAINNQSSSEQQQHTDGPLKFTHLNPFAPVQVTARPRADHYLAEFSWSWADAEVVHETGTIMDGPGKAEVIKRLKGPEEVGRMRWEVKRFKMARGSLGRYNRGLFGPRTGLGRL</sequence>
<feature type="region of interest" description="Disordered" evidence="4">
    <location>
        <begin position="297"/>
        <end position="317"/>
    </location>
</feature>
<accession>A0A8E2E3G6</accession>
<organism evidence="6 7">
    <name type="scientific">Lepidopterella palustris CBS 459.81</name>
    <dbReference type="NCBI Taxonomy" id="1314670"/>
    <lineage>
        <taxon>Eukaryota</taxon>
        <taxon>Fungi</taxon>
        <taxon>Dikarya</taxon>
        <taxon>Ascomycota</taxon>
        <taxon>Pezizomycotina</taxon>
        <taxon>Dothideomycetes</taxon>
        <taxon>Pleosporomycetidae</taxon>
        <taxon>Mytilinidiales</taxon>
        <taxon>Argynnaceae</taxon>
        <taxon>Lepidopterella</taxon>
    </lineage>
</organism>
<evidence type="ECO:0000256" key="4">
    <source>
        <dbReference type="SAM" id="MobiDB-lite"/>
    </source>
</evidence>
<evidence type="ECO:0000259" key="5">
    <source>
        <dbReference type="PROSITE" id="PS50127"/>
    </source>
</evidence>
<dbReference type="InterPro" id="IPR016135">
    <property type="entry name" value="UBQ-conjugating_enzyme/RWD"/>
</dbReference>
<feature type="region of interest" description="Disordered" evidence="4">
    <location>
        <begin position="172"/>
        <end position="248"/>
    </location>
</feature>
<dbReference type="InterPro" id="IPR023313">
    <property type="entry name" value="UBQ-conjugating_AS"/>
</dbReference>
<feature type="active site" description="Glycyl thioester intermediate" evidence="3">
    <location>
        <position position="96"/>
    </location>
</feature>
<evidence type="ECO:0000313" key="7">
    <source>
        <dbReference type="Proteomes" id="UP000250266"/>
    </source>
</evidence>
<dbReference type="GO" id="GO:0016740">
    <property type="term" value="F:transferase activity"/>
    <property type="evidence" value="ECO:0007669"/>
    <property type="project" value="UniProtKB-KW"/>
</dbReference>
<keyword evidence="2" id="KW-0833">Ubl conjugation pathway</keyword>
<feature type="domain" description="UBC core" evidence="5">
    <location>
        <begin position="4"/>
        <end position="158"/>
    </location>
</feature>
<dbReference type="AlphaFoldDB" id="A0A8E2E3G6"/>
<gene>
    <name evidence="6" type="ORF">K432DRAFT_138771</name>
</gene>
<feature type="compositionally biased region" description="Basic and acidic residues" evidence="4">
    <location>
        <begin position="172"/>
        <end position="199"/>
    </location>
</feature>
<keyword evidence="7" id="KW-1185">Reference proteome</keyword>
<dbReference type="PROSITE" id="PS00183">
    <property type="entry name" value="UBC_1"/>
    <property type="match status" value="1"/>
</dbReference>
<dbReference type="EMBL" id="KV745189">
    <property type="protein sequence ID" value="OCK76686.1"/>
    <property type="molecule type" value="Genomic_DNA"/>
</dbReference>
<name>A0A8E2E3G6_9PEZI</name>
<dbReference type="Pfam" id="PF00179">
    <property type="entry name" value="UQ_con"/>
    <property type="match status" value="1"/>
</dbReference>
<evidence type="ECO:0000256" key="1">
    <source>
        <dbReference type="ARBA" id="ARBA00022679"/>
    </source>
</evidence>
<feature type="compositionally biased region" description="Basic and acidic residues" evidence="4">
    <location>
        <begin position="218"/>
        <end position="227"/>
    </location>
</feature>
<dbReference type="PROSITE" id="PS50127">
    <property type="entry name" value="UBC_2"/>
    <property type="match status" value="1"/>
</dbReference>
<dbReference type="Proteomes" id="UP000250266">
    <property type="component" value="Unassembled WGS sequence"/>
</dbReference>
<reference evidence="6 7" key="1">
    <citation type="journal article" date="2016" name="Nat. Commun.">
        <title>Ectomycorrhizal ecology is imprinted in the genome of the dominant symbiotic fungus Cenococcum geophilum.</title>
        <authorList>
            <consortium name="DOE Joint Genome Institute"/>
            <person name="Peter M."/>
            <person name="Kohler A."/>
            <person name="Ohm R.A."/>
            <person name="Kuo A."/>
            <person name="Krutzmann J."/>
            <person name="Morin E."/>
            <person name="Arend M."/>
            <person name="Barry K.W."/>
            <person name="Binder M."/>
            <person name="Choi C."/>
            <person name="Clum A."/>
            <person name="Copeland A."/>
            <person name="Grisel N."/>
            <person name="Haridas S."/>
            <person name="Kipfer T."/>
            <person name="LaButti K."/>
            <person name="Lindquist E."/>
            <person name="Lipzen A."/>
            <person name="Maire R."/>
            <person name="Meier B."/>
            <person name="Mihaltcheva S."/>
            <person name="Molinier V."/>
            <person name="Murat C."/>
            <person name="Poggeler S."/>
            <person name="Quandt C.A."/>
            <person name="Sperisen C."/>
            <person name="Tritt A."/>
            <person name="Tisserant E."/>
            <person name="Crous P.W."/>
            <person name="Henrissat B."/>
            <person name="Nehls U."/>
            <person name="Egli S."/>
            <person name="Spatafora J.W."/>
            <person name="Grigoriev I.V."/>
            <person name="Martin F.M."/>
        </authorList>
    </citation>
    <scope>NUCLEOTIDE SEQUENCE [LARGE SCALE GENOMIC DNA]</scope>
    <source>
        <strain evidence="6 7">CBS 459.81</strain>
    </source>
</reference>
<dbReference type="SUPFAM" id="SSF54495">
    <property type="entry name" value="UBC-like"/>
    <property type="match status" value="1"/>
</dbReference>
<proteinExistence type="predicted"/>
<evidence type="ECO:0000256" key="3">
    <source>
        <dbReference type="PROSITE-ProRule" id="PRU10133"/>
    </source>
</evidence>
<evidence type="ECO:0000256" key="2">
    <source>
        <dbReference type="ARBA" id="ARBA00022786"/>
    </source>
</evidence>
<dbReference type="Gene3D" id="3.10.110.10">
    <property type="entry name" value="Ubiquitin Conjugating Enzyme"/>
    <property type="match status" value="1"/>
</dbReference>
<dbReference type="InterPro" id="IPR000608">
    <property type="entry name" value="UBC"/>
</dbReference>